<sequence>MQEEAAPERVSILGVDVSAVTMHQATATIERWIRSREQHYVCITGVHGVMESQRDPDLLAIHNAAGLVTPDGVPLVWMSHWLGHPAVERVYGPDLMRRISAISASKGYRQFYYGSRPETVRNLTAALTRDCPGLDVVGGLSPPFRALTAEEDEAEVAQINAAGADIIWVGLSTPKQERWMAKHVGRLTAPVLIGVGAAFDFLAGEKPQAPLWMQRNGLEWAFRMASEPRRLAGRYIRNNPAFVVRALGQLATQAWRPSLSNRTRAAP</sequence>
<evidence type="ECO:0000313" key="3">
    <source>
        <dbReference type="EMBL" id="PZW38689.1"/>
    </source>
</evidence>
<keyword evidence="2 3" id="KW-0808">Transferase</keyword>
<accession>A0A2W7HXN7</accession>
<dbReference type="CDD" id="cd06533">
    <property type="entry name" value="Glyco_transf_WecG_TagA"/>
    <property type="match status" value="1"/>
</dbReference>
<protein>
    <submittedName>
        <fullName evidence="3">N-acetylglucosaminyldiphosphoundecaprenol N-acetyl-beta-D-mannosaminyltransferase</fullName>
    </submittedName>
</protein>
<dbReference type="Pfam" id="PF03808">
    <property type="entry name" value="Glyco_tran_WecG"/>
    <property type="match status" value="1"/>
</dbReference>
<dbReference type="Proteomes" id="UP000249688">
    <property type="component" value="Unassembled WGS sequence"/>
</dbReference>
<dbReference type="RefSeq" id="WP_111400304.1">
    <property type="nucleotide sequence ID" value="NZ_QKYU01000035.1"/>
</dbReference>
<reference evidence="3 4" key="1">
    <citation type="submission" date="2018-06" db="EMBL/GenBank/DDBJ databases">
        <title>Genomic Encyclopedia of Archaeal and Bacterial Type Strains, Phase II (KMG-II): from individual species to whole genera.</title>
        <authorList>
            <person name="Goeker M."/>
        </authorList>
    </citation>
    <scope>NUCLEOTIDE SEQUENCE [LARGE SCALE GENOMIC DNA]</scope>
    <source>
        <strain evidence="3 4">DSM 24525</strain>
    </source>
</reference>
<dbReference type="NCBIfam" id="TIGR00696">
    <property type="entry name" value="wecG_tagA_cpsF"/>
    <property type="match status" value="1"/>
</dbReference>
<dbReference type="InterPro" id="IPR004629">
    <property type="entry name" value="WecG_TagA_CpsF"/>
</dbReference>
<keyword evidence="1" id="KW-0328">Glycosyltransferase</keyword>
<evidence type="ECO:0000256" key="1">
    <source>
        <dbReference type="ARBA" id="ARBA00022676"/>
    </source>
</evidence>
<evidence type="ECO:0000313" key="4">
    <source>
        <dbReference type="Proteomes" id="UP000249688"/>
    </source>
</evidence>
<dbReference type="OrthoDB" id="9771846at2"/>
<dbReference type="AlphaFoldDB" id="A0A2W7HXN7"/>
<keyword evidence="4" id="KW-1185">Reference proteome</keyword>
<comment type="caution">
    <text evidence="3">The sequence shown here is derived from an EMBL/GenBank/DDBJ whole genome shotgun (WGS) entry which is preliminary data.</text>
</comment>
<dbReference type="PANTHER" id="PTHR34136:SF1">
    <property type="entry name" value="UDP-N-ACETYL-D-MANNOSAMINURONIC ACID TRANSFERASE"/>
    <property type="match status" value="1"/>
</dbReference>
<name>A0A2W7HXN7_9PROT</name>
<organism evidence="3 4">
    <name type="scientific">Humitalea rosea</name>
    <dbReference type="NCBI Taxonomy" id="990373"/>
    <lineage>
        <taxon>Bacteria</taxon>
        <taxon>Pseudomonadati</taxon>
        <taxon>Pseudomonadota</taxon>
        <taxon>Alphaproteobacteria</taxon>
        <taxon>Acetobacterales</taxon>
        <taxon>Roseomonadaceae</taxon>
        <taxon>Humitalea</taxon>
    </lineage>
</organism>
<dbReference type="GO" id="GO:0016758">
    <property type="term" value="F:hexosyltransferase activity"/>
    <property type="evidence" value="ECO:0007669"/>
    <property type="project" value="TreeGrafter"/>
</dbReference>
<dbReference type="PANTHER" id="PTHR34136">
    <property type="match status" value="1"/>
</dbReference>
<dbReference type="EMBL" id="QKYU01000035">
    <property type="protein sequence ID" value="PZW38689.1"/>
    <property type="molecule type" value="Genomic_DNA"/>
</dbReference>
<evidence type="ECO:0000256" key="2">
    <source>
        <dbReference type="ARBA" id="ARBA00022679"/>
    </source>
</evidence>
<proteinExistence type="predicted"/>
<gene>
    <name evidence="3" type="ORF">C8P66_1359</name>
</gene>